<keyword evidence="1" id="KW-0732">Signal</keyword>
<dbReference type="InterPro" id="IPR016187">
    <property type="entry name" value="CTDL_fold"/>
</dbReference>
<accession>A0AAE1AAW8</accession>
<evidence type="ECO:0008006" key="4">
    <source>
        <dbReference type="Google" id="ProtNLM"/>
    </source>
</evidence>
<dbReference type="CDD" id="cd00037">
    <property type="entry name" value="CLECT"/>
    <property type="match status" value="1"/>
</dbReference>
<comment type="caution">
    <text evidence="2">The sequence shown here is derived from an EMBL/GenBank/DDBJ whole genome shotgun (WGS) entry which is preliminary data.</text>
</comment>
<feature type="signal peptide" evidence="1">
    <location>
        <begin position="1"/>
        <end position="24"/>
    </location>
</feature>
<evidence type="ECO:0000256" key="1">
    <source>
        <dbReference type="SAM" id="SignalP"/>
    </source>
</evidence>
<proteinExistence type="predicted"/>
<evidence type="ECO:0000313" key="3">
    <source>
        <dbReference type="Proteomes" id="UP001283361"/>
    </source>
</evidence>
<dbReference type="AlphaFoldDB" id="A0AAE1AAW8"/>
<protein>
    <recommendedName>
        <fullName evidence="4">C-type lectin domain-containing protein</fullName>
    </recommendedName>
</protein>
<dbReference type="SUPFAM" id="SSF56436">
    <property type="entry name" value="C-type lectin-like"/>
    <property type="match status" value="1"/>
</dbReference>
<sequence>MGTIKLLATWAVLGSIFLVPHVECDLFNFHFVQTMQNLSESEGICQKFGYDGLAIVSSPEAYNYLLKISQFWREKHSRGVYVGFGIEPLTKDLIWRDGTLLAADMPWGKDLPNSTSASDTMTGFVNQEGRTRLGEGGNPKFAICGNRLSYGSDPASPLCEMNALPSEHPHIFREATESICSTFESSLRAANVRPSVLRSIVQREF</sequence>
<feature type="chain" id="PRO_5042187659" description="C-type lectin domain-containing protein" evidence="1">
    <location>
        <begin position="25"/>
        <end position="205"/>
    </location>
</feature>
<dbReference type="EMBL" id="JAWDGP010002344">
    <property type="protein sequence ID" value="KAK3783876.1"/>
    <property type="molecule type" value="Genomic_DNA"/>
</dbReference>
<evidence type="ECO:0000313" key="2">
    <source>
        <dbReference type="EMBL" id="KAK3783876.1"/>
    </source>
</evidence>
<organism evidence="2 3">
    <name type="scientific">Elysia crispata</name>
    <name type="common">lettuce slug</name>
    <dbReference type="NCBI Taxonomy" id="231223"/>
    <lineage>
        <taxon>Eukaryota</taxon>
        <taxon>Metazoa</taxon>
        <taxon>Spiralia</taxon>
        <taxon>Lophotrochozoa</taxon>
        <taxon>Mollusca</taxon>
        <taxon>Gastropoda</taxon>
        <taxon>Heterobranchia</taxon>
        <taxon>Euthyneura</taxon>
        <taxon>Panpulmonata</taxon>
        <taxon>Sacoglossa</taxon>
        <taxon>Placobranchoidea</taxon>
        <taxon>Plakobranchidae</taxon>
        <taxon>Elysia</taxon>
    </lineage>
</organism>
<reference evidence="2" key="1">
    <citation type="journal article" date="2023" name="G3 (Bethesda)">
        <title>A reference genome for the long-term kleptoplast-retaining sea slug Elysia crispata morphotype clarki.</title>
        <authorList>
            <person name="Eastman K.E."/>
            <person name="Pendleton A.L."/>
            <person name="Shaikh M.A."/>
            <person name="Suttiyut T."/>
            <person name="Ogas R."/>
            <person name="Tomko P."/>
            <person name="Gavelis G."/>
            <person name="Widhalm J.R."/>
            <person name="Wisecaver J.H."/>
        </authorList>
    </citation>
    <scope>NUCLEOTIDE SEQUENCE</scope>
    <source>
        <strain evidence="2">ECLA1</strain>
    </source>
</reference>
<dbReference type="Proteomes" id="UP001283361">
    <property type="component" value="Unassembled WGS sequence"/>
</dbReference>
<keyword evidence="3" id="KW-1185">Reference proteome</keyword>
<gene>
    <name evidence="2" type="ORF">RRG08_031853</name>
</gene>
<name>A0AAE1AAW8_9GAST</name>